<sequence>MARSRLNSLPPELQLEIYSHIPHTDILHLSHVSKLWRSIVLQDSRWNKWFEMIVNPEDGERASDIMARFKVLDMIPKRTIVTLCFDTKCTLCGKTTTWLFLPLLQRICPDCLDEDTHAVMSLSSALAVYDLSEKDVCDVVVLYWEETDQELKKKNILNRAKLVSRLAVKHVAIVKHGGEDALATHLQYKKDRLQKAYDKRLAEYNAATTERARLKARGDETGAAAVTLRGRQKAPQKTRPKLPAILKEEPYIPKFYQAISVMPTNFLVLDAHTGCLVAQKLVQCKMCNVIANLRYQDLSPSMLDDTTKPDFPEMMLAGLLDEHEQKVHHAREGDMCYEGCNTFFNDDYSDIGAPSRCDTCLNAEALATKADLVASGGWDD</sequence>
<dbReference type="PROSITE" id="PS50181">
    <property type="entry name" value="FBOX"/>
    <property type="match status" value="1"/>
</dbReference>
<dbReference type="InterPro" id="IPR001810">
    <property type="entry name" value="F-box_dom"/>
</dbReference>
<gene>
    <name evidence="2" type="ORF">MVEN_02273900</name>
</gene>
<keyword evidence="3" id="KW-1185">Reference proteome</keyword>
<dbReference type="AlphaFoldDB" id="A0A8H6X5L3"/>
<evidence type="ECO:0000259" key="1">
    <source>
        <dbReference type="PROSITE" id="PS50181"/>
    </source>
</evidence>
<dbReference type="Gene3D" id="1.20.1280.50">
    <property type="match status" value="1"/>
</dbReference>
<dbReference type="OrthoDB" id="2687876at2759"/>
<comment type="caution">
    <text evidence="2">The sequence shown here is derived from an EMBL/GenBank/DDBJ whole genome shotgun (WGS) entry which is preliminary data.</text>
</comment>
<dbReference type="Pfam" id="PF00646">
    <property type="entry name" value="F-box"/>
    <property type="match status" value="1"/>
</dbReference>
<proteinExistence type="predicted"/>
<dbReference type="Proteomes" id="UP000620124">
    <property type="component" value="Unassembled WGS sequence"/>
</dbReference>
<evidence type="ECO:0000313" key="2">
    <source>
        <dbReference type="EMBL" id="KAF7334444.1"/>
    </source>
</evidence>
<evidence type="ECO:0000313" key="3">
    <source>
        <dbReference type="Proteomes" id="UP000620124"/>
    </source>
</evidence>
<organism evidence="2 3">
    <name type="scientific">Mycena venus</name>
    <dbReference type="NCBI Taxonomy" id="2733690"/>
    <lineage>
        <taxon>Eukaryota</taxon>
        <taxon>Fungi</taxon>
        <taxon>Dikarya</taxon>
        <taxon>Basidiomycota</taxon>
        <taxon>Agaricomycotina</taxon>
        <taxon>Agaricomycetes</taxon>
        <taxon>Agaricomycetidae</taxon>
        <taxon>Agaricales</taxon>
        <taxon>Marasmiineae</taxon>
        <taxon>Mycenaceae</taxon>
        <taxon>Mycena</taxon>
    </lineage>
</organism>
<name>A0A8H6X5L3_9AGAR</name>
<dbReference type="SMART" id="SM00256">
    <property type="entry name" value="FBOX"/>
    <property type="match status" value="1"/>
</dbReference>
<dbReference type="SUPFAM" id="SSF81383">
    <property type="entry name" value="F-box domain"/>
    <property type="match status" value="1"/>
</dbReference>
<accession>A0A8H6X5L3</accession>
<protein>
    <recommendedName>
        <fullName evidence="1">F-box domain-containing protein</fullName>
    </recommendedName>
</protein>
<reference evidence="2" key="1">
    <citation type="submission" date="2020-05" db="EMBL/GenBank/DDBJ databases">
        <title>Mycena genomes resolve the evolution of fungal bioluminescence.</title>
        <authorList>
            <person name="Tsai I.J."/>
        </authorList>
    </citation>
    <scope>NUCLEOTIDE SEQUENCE</scope>
    <source>
        <strain evidence="2">CCC161011</strain>
    </source>
</reference>
<dbReference type="InterPro" id="IPR036047">
    <property type="entry name" value="F-box-like_dom_sf"/>
</dbReference>
<feature type="domain" description="F-box" evidence="1">
    <location>
        <begin position="3"/>
        <end position="49"/>
    </location>
</feature>
<dbReference type="CDD" id="cd09917">
    <property type="entry name" value="F-box_SF"/>
    <property type="match status" value="1"/>
</dbReference>
<dbReference type="EMBL" id="JACAZI010000026">
    <property type="protein sequence ID" value="KAF7334444.1"/>
    <property type="molecule type" value="Genomic_DNA"/>
</dbReference>